<accession>A0A517ZTH1</accession>
<evidence type="ECO:0000256" key="1">
    <source>
        <dbReference type="SAM" id="SignalP"/>
    </source>
</evidence>
<proteinExistence type="predicted"/>
<name>A0A517ZTH1_9PLAN</name>
<gene>
    <name evidence="2" type="ORF">Mal52_42390</name>
</gene>
<keyword evidence="1" id="KW-0732">Signal</keyword>
<dbReference type="AlphaFoldDB" id="A0A517ZTH1"/>
<dbReference type="Proteomes" id="UP000319383">
    <property type="component" value="Chromosome"/>
</dbReference>
<dbReference type="Gene3D" id="2.115.10.20">
    <property type="entry name" value="Glycosyl hydrolase domain, family 43"/>
    <property type="match status" value="2"/>
</dbReference>
<dbReference type="RefSeq" id="WP_145378290.1">
    <property type="nucleotide sequence ID" value="NZ_CP036276.1"/>
</dbReference>
<keyword evidence="3" id="KW-1185">Reference proteome</keyword>
<feature type="signal peptide" evidence="1">
    <location>
        <begin position="1"/>
        <end position="20"/>
    </location>
</feature>
<dbReference type="KEGG" id="sdyn:Mal52_42390"/>
<reference evidence="2 3" key="1">
    <citation type="submission" date="2019-02" db="EMBL/GenBank/DDBJ databases">
        <title>Deep-cultivation of Planctomycetes and their phenomic and genomic characterization uncovers novel biology.</title>
        <authorList>
            <person name="Wiegand S."/>
            <person name="Jogler M."/>
            <person name="Boedeker C."/>
            <person name="Pinto D."/>
            <person name="Vollmers J."/>
            <person name="Rivas-Marin E."/>
            <person name="Kohn T."/>
            <person name="Peeters S.H."/>
            <person name="Heuer A."/>
            <person name="Rast P."/>
            <person name="Oberbeckmann S."/>
            <person name="Bunk B."/>
            <person name="Jeske O."/>
            <person name="Meyerdierks A."/>
            <person name="Storesund J.E."/>
            <person name="Kallscheuer N."/>
            <person name="Luecker S."/>
            <person name="Lage O.M."/>
            <person name="Pohl T."/>
            <person name="Merkel B.J."/>
            <person name="Hornburger P."/>
            <person name="Mueller R.-W."/>
            <person name="Bruemmer F."/>
            <person name="Labrenz M."/>
            <person name="Spormann A.M."/>
            <person name="Op den Camp H."/>
            <person name="Overmann J."/>
            <person name="Amann R."/>
            <person name="Jetten M.S.M."/>
            <person name="Mascher T."/>
            <person name="Medema M.H."/>
            <person name="Devos D.P."/>
            <person name="Kaster A.-K."/>
            <person name="Ovreas L."/>
            <person name="Rohde M."/>
            <person name="Galperin M.Y."/>
            <person name="Jogler C."/>
        </authorList>
    </citation>
    <scope>NUCLEOTIDE SEQUENCE [LARGE SCALE GENOMIC DNA]</scope>
    <source>
        <strain evidence="2 3">Mal52</strain>
    </source>
</reference>
<evidence type="ECO:0000313" key="2">
    <source>
        <dbReference type="EMBL" id="QDU45743.1"/>
    </source>
</evidence>
<dbReference type="SUPFAM" id="SSF75005">
    <property type="entry name" value="Arabinanase/levansucrase/invertase"/>
    <property type="match status" value="2"/>
</dbReference>
<protein>
    <recommendedName>
        <fullName evidence="4">Glycosyl hydrolase family 32 N-terminal domain-containing protein</fullName>
    </recommendedName>
</protein>
<feature type="chain" id="PRO_5021784050" description="Glycosyl hydrolase family 32 N-terminal domain-containing protein" evidence="1">
    <location>
        <begin position="21"/>
        <end position="697"/>
    </location>
</feature>
<evidence type="ECO:0000313" key="3">
    <source>
        <dbReference type="Proteomes" id="UP000319383"/>
    </source>
</evidence>
<dbReference type="InterPro" id="IPR023296">
    <property type="entry name" value="Glyco_hydro_beta-prop_sf"/>
</dbReference>
<organism evidence="2 3">
    <name type="scientific">Symmachiella dynata</name>
    <dbReference type="NCBI Taxonomy" id="2527995"/>
    <lineage>
        <taxon>Bacteria</taxon>
        <taxon>Pseudomonadati</taxon>
        <taxon>Planctomycetota</taxon>
        <taxon>Planctomycetia</taxon>
        <taxon>Planctomycetales</taxon>
        <taxon>Planctomycetaceae</taxon>
        <taxon>Symmachiella</taxon>
    </lineage>
</organism>
<dbReference type="EMBL" id="CP036276">
    <property type="protein sequence ID" value="QDU45743.1"/>
    <property type="molecule type" value="Genomic_DNA"/>
</dbReference>
<sequence length="697" mass="77636" precursor="true">MRISLTVLALTVLVVDVAFADDRLQPPVPRSDGRVLHVDFENYSDGIVQPLNAGIRWLGDPFSGRKQGIVRVTRGDAFAGRRAGWVSTTTGDEIGRIRLQPRYDAPSVAGETVTEFVFRGDADAAMEDFVIWSASSAGDKHVGLILHAVKKSDEPMFGIEVTHASTPGSTRMRHSRPTAGTFAADRWMRVIQHRRPSEKAVELWAGMPGQEKLLGVYFDLDAAAAVATVELGDTSPQTARGTGTWDDIRVGGLLGKNSKLSQPEPPLRDVSQERVTGVGPISVGKRKQLFLDDQVIESQQGLTRQMHPVRKHGDNPLIVPDQPWEGRSVLLYGGVIRDPETKLFRMWYLAWGKHVDQPSFVCYAESADGIHWKKPTLGLHPFRDSTGNNIVLPGWSQTSVVFDPHDADPERRYKALLRYNGLRGFTSPDGLHWKDVGVLIDQGYDGTTLHWNPIEKQWVAMVKIFKDGKRARGYATSKDFFNWTDTYFMSAVDQQDAADDEMYAMSLFHYETVFIGLLRMYHTQSDVVDIQLATSRNGRHWERPSREPFIPTGAEKGDWDFGNNSVPATPPIRVGDELWFYYAGRSTLHNEIPNDGAIGLATLRLDGFVSMDAADQGTLTTKPLRLAGNQLCLNADASAGSIRVEMLNGDKVVSSMPIGGDAVRHVVEWDTTQLVPDGEIRLRFHLDRAKLYAFWME</sequence>
<evidence type="ECO:0008006" key="4">
    <source>
        <dbReference type="Google" id="ProtNLM"/>
    </source>
</evidence>